<dbReference type="SUPFAM" id="SSF51197">
    <property type="entry name" value="Clavaminate synthase-like"/>
    <property type="match status" value="1"/>
</dbReference>
<evidence type="ECO:0000259" key="1">
    <source>
        <dbReference type="PROSITE" id="PS50181"/>
    </source>
</evidence>
<feature type="domain" description="F-box" evidence="1">
    <location>
        <begin position="10"/>
        <end position="56"/>
    </location>
</feature>
<dbReference type="Proteomes" id="UP001485043">
    <property type="component" value="Unassembled WGS sequence"/>
</dbReference>
<dbReference type="PANTHER" id="PTHR12480:SF35">
    <property type="entry name" value="TRANSCRIPTION FACTOR JUMONJI, JMJC DOMAIN-CONTAINING PROTEIN"/>
    <property type="match status" value="1"/>
</dbReference>
<sequence length="710" mass="77062">MLLDPRGSGLGDLRDLPDQLVDRICRLLSVQDLLSLSRASKALARYCLDEPIWSCKASNLAGGVLKHQGTWWATVQALIQGLPQVGGTVPKSMSRPLAGFCPAFLQRRWLRRHADISNFCPCSWSASLPVVDASTLQPGSFLLRFDRPGQAVALANLQQDWAGQGMTLRALADHFGDCAFEVSKPTGGSILMRMADYVEYAAAQHDENPLYIFDSKFGEKAPGLLKMYQVPALFPEDLMACLGERQRPSYRWLVAGPARSGAEWHVDPTMTSAWNALLSGKKRWALYPPWRIPPGVVFHVDDDGDVEFNSPSPLEWFLDVYPTLAAGNRPLEHIQGLGETICVAESAFCNGTGSDVPEGYAENQGSLSVGSYLGSLHGKQQDSLQSPKQPSCLRAREAHLSDKGLRVSVAEGLDGAAEGSQPIGEAHERWTSSAAPPPEAFISEITGFSRSANMGLWVQTMWGAHPGLQPLLLHELERLAGIGLWQLRLAAALTAANVAADVAPAMPSPVQACPHQGGPCPVFLLDDVVVKMFSEDEEGHAQWASEVASYNFISDHSPALQRMTPRLLASGRLPPNSGLGFLDSPLEPARYVDVKAPDDHLPEVQILDFGDAAPGHPLLDFVVLHVRAFRGCGQMLAAALESYRISWSALHGDQPAWLAAGKDLPRMAMAHAMLHDQPLLEGLFHHHPGLWNSPSLAALKDAVWSSFSEA</sequence>
<dbReference type="AlphaFoldDB" id="A0AAW1T8K9"/>
<dbReference type="GO" id="GO:0005737">
    <property type="term" value="C:cytoplasm"/>
    <property type="evidence" value="ECO:0007669"/>
    <property type="project" value="TreeGrafter"/>
</dbReference>
<dbReference type="InterPro" id="IPR003347">
    <property type="entry name" value="JmjC_dom"/>
</dbReference>
<name>A0AAW1T8K9_9CHLO</name>
<dbReference type="CDD" id="cd09917">
    <property type="entry name" value="F-box_SF"/>
    <property type="match status" value="1"/>
</dbReference>
<accession>A0AAW1T8K9</accession>
<dbReference type="PROSITE" id="PS50181">
    <property type="entry name" value="FBOX"/>
    <property type="match status" value="1"/>
</dbReference>
<reference evidence="3 4" key="1">
    <citation type="journal article" date="2024" name="Nat. Commun.">
        <title>Phylogenomics reveals the evolutionary origins of lichenization in chlorophyte algae.</title>
        <authorList>
            <person name="Puginier C."/>
            <person name="Libourel C."/>
            <person name="Otte J."/>
            <person name="Skaloud P."/>
            <person name="Haon M."/>
            <person name="Grisel S."/>
            <person name="Petersen M."/>
            <person name="Berrin J.G."/>
            <person name="Delaux P.M."/>
            <person name="Dal Grande F."/>
            <person name="Keller J."/>
        </authorList>
    </citation>
    <scope>NUCLEOTIDE SEQUENCE [LARGE SCALE GENOMIC DNA]</scope>
    <source>
        <strain evidence="3 4">SAG 2523</strain>
    </source>
</reference>
<keyword evidence="4" id="KW-1185">Reference proteome</keyword>
<dbReference type="SUPFAM" id="SSF81383">
    <property type="entry name" value="F-box domain"/>
    <property type="match status" value="1"/>
</dbReference>
<feature type="domain" description="JmjC" evidence="2">
    <location>
        <begin position="219"/>
        <end position="383"/>
    </location>
</feature>
<evidence type="ECO:0000313" key="3">
    <source>
        <dbReference type="EMBL" id="KAK9865410.1"/>
    </source>
</evidence>
<dbReference type="Gene3D" id="2.60.120.650">
    <property type="entry name" value="Cupin"/>
    <property type="match status" value="1"/>
</dbReference>
<dbReference type="InterPro" id="IPR001810">
    <property type="entry name" value="F-box_dom"/>
</dbReference>
<comment type="caution">
    <text evidence="3">The sequence shown here is derived from an EMBL/GenBank/DDBJ whole genome shotgun (WGS) entry which is preliminary data.</text>
</comment>
<evidence type="ECO:0000313" key="4">
    <source>
        <dbReference type="Proteomes" id="UP001485043"/>
    </source>
</evidence>
<dbReference type="InterPro" id="IPR050910">
    <property type="entry name" value="JMJD6_ArgDemeth/LysHydrox"/>
</dbReference>
<dbReference type="PANTHER" id="PTHR12480">
    <property type="entry name" value="ARGININE DEMETHYLASE AND LYSYL-HYDROXYLASE JMJD"/>
    <property type="match status" value="1"/>
</dbReference>
<evidence type="ECO:0008006" key="5">
    <source>
        <dbReference type="Google" id="ProtNLM"/>
    </source>
</evidence>
<proteinExistence type="predicted"/>
<evidence type="ECO:0000259" key="2">
    <source>
        <dbReference type="PROSITE" id="PS51184"/>
    </source>
</evidence>
<dbReference type="PROSITE" id="PS51184">
    <property type="entry name" value="JMJC"/>
    <property type="match status" value="1"/>
</dbReference>
<organism evidence="3 4">
    <name type="scientific">Apatococcus fuscideae</name>
    <dbReference type="NCBI Taxonomy" id="2026836"/>
    <lineage>
        <taxon>Eukaryota</taxon>
        <taxon>Viridiplantae</taxon>
        <taxon>Chlorophyta</taxon>
        <taxon>core chlorophytes</taxon>
        <taxon>Trebouxiophyceae</taxon>
        <taxon>Chlorellales</taxon>
        <taxon>Chlorellaceae</taxon>
        <taxon>Apatococcus</taxon>
    </lineage>
</organism>
<protein>
    <recommendedName>
        <fullName evidence="5">F-box protein</fullName>
    </recommendedName>
</protein>
<dbReference type="EMBL" id="JALJOV010000251">
    <property type="protein sequence ID" value="KAK9865410.1"/>
    <property type="molecule type" value="Genomic_DNA"/>
</dbReference>
<gene>
    <name evidence="3" type="ORF">WJX84_005753</name>
</gene>
<dbReference type="InterPro" id="IPR036047">
    <property type="entry name" value="F-box-like_dom_sf"/>
</dbReference>